<dbReference type="GO" id="GO:0022857">
    <property type="term" value="F:transmembrane transporter activity"/>
    <property type="evidence" value="ECO:0007669"/>
    <property type="project" value="TreeGrafter"/>
</dbReference>
<protein>
    <submittedName>
        <fullName evidence="10">Efflux ABC transporter, permease protein</fullName>
    </submittedName>
</protein>
<evidence type="ECO:0000313" key="11">
    <source>
        <dbReference type="Proteomes" id="UP000006000"/>
    </source>
</evidence>
<dbReference type="AlphaFoldDB" id="A5Z5H8"/>
<feature type="domain" description="MacB-like periplasmic core" evidence="9">
    <location>
        <begin position="56"/>
        <end position="215"/>
    </location>
</feature>
<evidence type="ECO:0000256" key="3">
    <source>
        <dbReference type="ARBA" id="ARBA00022692"/>
    </source>
</evidence>
<evidence type="ECO:0000256" key="5">
    <source>
        <dbReference type="ARBA" id="ARBA00023136"/>
    </source>
</evidence>
<dbReference type="PANTHER" id="PTHR30572:SF4">
    <property type="entry name" value="ABC TRANSPORTER PERMEASE YTRF"/>
    <property type="match status" value="1"/>
</dbReference>
<dbReference type="eggNOG" id="COG4591">
    <property type="taxonomic scope" value="Bacteria"/>
</dbReference>
<dbReference type="Pfam" id="PF12704">
    <property type="entry name" value="MacB_PCD"/>
    <property type="match status" value="1"/>
</dbReference>
<dbReference type="Proteomes" id="UP000006000">
    <property type="component" value="Unassembled WGS sequence"/>
</dbReference>
<keyword evidence="2" id="KW-1003">Cell membrane</keyword>
<feature type="transmembrane region" description="Helical" evidence="7">
    <location>
        <begin position="359"/>
        <end position="383"/>
    </location>
</feature>
<feature type="domain" description="ABC3 transporter permease C-terminal" evidence="8">
    <location>
        <begin position="696"/>
        <end position="808"/>
    </location>
</feature>
<keyword evidence="3 7" id="KW-0812">Transmembrane</keyword>
<evidence type="ECO:0000256" key="2">
    <source>
        <dbReference type="ARBA" id="ARBA00022475"/>
    </source>
</evidence>
<keyword evidence="4 7" id="KW-1133">Transmembrane helix</keyword>
<evidence type="ECO:0000259" key="8">
    <source>
        <dbReference type="Pfam" id="PF02687"/>
    </source>
</evidence>
<evidence type="ECO:0000256" key="1">
    <source>
        <dbReference type="ARBA" id="ARBA00004651"/>
    </source>
</evidence>
<dbReference type="Pfam" id="PF02687">
    <property type="entry name" value="FtsX"/>
    <property type="match status" value="2"/>
</dbReference>
<keyword evidence="5 7" id="KW-0472">Membrane</keyword>
<dbReference type="HOGENOM" id="CLU_010964_1_1_9"/>
<dbReference type="eggNOG" id="COG0577">
    <property type="taxonomic scope" value="Bacteria"/>
</dbReference>
<dbReference type="InterPro" id="IPR050250">
    <property type="entry name" value="Macrolide_Exporter_MacB"/>
</dbReference>
<dbReference type="STRING" id="411463.EUBVEN_00958"/>
<evidence type="ECO:0000259" key="9">
    <source>
        <dbReference type="Pfam" id="PF12704"/>
    </source>
</evidence>
<comment type="caution">
    <text evidence="10">The sequence shown here is derived from an EMBL/GenBank/DDBJ whole genome shotgun (WGS) entry which is preliminary data.</text>
</comment>
<evidence type="ECO:0000256" key="6">
    <source>
        <dbReference type="ARBA" id="ARBA00038076"/>
    </source>
</evidence>
<name>A5Z5H8_9FIRM</name>
<comment type="subcellular location">
    <subcellularLocation>
        <location evidence="1">Cell membrane</location>
        <topology evidence="1">Multi-pass membrane protein</topology>
    </subcellularLocation>
</comment>
<feature type="transmembrane region" description="Helical" evidence="7">
    <location>
        <begin position="440"/>
        <end position="462"/>
    </location>
</feature>
<evidence type="ECO:0000256" key="7">
    <source>
        <dbReference type="SAM" id="Phobius"/>
    </source>
</evidence>
<dbReference type="EMBL" id="AAVL02000031">
    <property type="protein sequence ID" value="EDM51653.1"/>
    <property type="molecule type" value="Genomic_DNA"/>
</dbReference>
<accession>A5Z5H8</accession>
<feature type="transmembrane region" description="Helical" evidence="7">
    <location>
        <begin position="276"/>
        <end position="301"/>
    </location>
</feature>
<gene>
    <name evidence="10" type="ORF">EUBVEN_00958</name>
</gene>
<reference evidence="10 11" key="2">
    <citation type="submission" date="2007-04" db="EMBL/GenBank/DDBJ databases">
        <title>Draft genome sequence of Eubacterium ventriosum (ATCC 27560).</title>
        <authorList>
            <person name="Sudarsanam P."/>
            <person name="Ley R."/>
            <person name="Guruge J."/>
            <person name="Turnbaugh P.J."/>
            <person name="Mahowald M."/>
            <person name="Liep D."/>
            <person name="Gordon J."/>
        </authorList>
    </citation>
    <scope>NUCLEOTIDE SEQUENCE [LARGE SCALE GENOMIC DNA]</scope>
    <source>
        <strain evidence="10 11">ATCC 27560</strain>
    </source>
</reference>
<feature type="domain" description="ABC3 transporter permease C-terminal" evidence="8">
    <location>
        <begin position="283"/>
        <end position="390"/>
    </location>
</feature>
<sequence>MKFFGRCNISRTFGFYNTLIKYGGDTTMTWPFENDTSAIVKKLAKRNVSSNRIFCFFNVLTIALAISLIVGISLFQQGSKISEQKILNQMQQATIGGLTAEQIEVLKKEPDLEDIVPYKHSDSFLMDGIKFEAVYMPTGFGIIKSYELVSGTCPEQYNEIVIDKNVQLELGYQLNIGDTITLPTAGSKTEDFIITGFTDNVETGTFYFYVSPAYAEQGVLLSDIPYSALIRVNGATEMGLIDFENTVYRLALSQDISRNQLYFNSKFCSSLISGSGMGGVLLATLFIAFSSGIVIYSVFYLSVSNQVSQIGQLKTIGMTEKQIKRMIRKEGYRFCLFGIPAGITVGIIFAYLLEPNGITIINAIATSILAIILGIIIVQISVYKPAQIASNISPIEATKYVGNDPELKESRVQNRKNHIRLSPYSLAVLSKKQNRKKHNLTIASLAIGGILFMVGATFISSWNPDSFARMGNLEDGEYYITINHNTLVNPKPYGISEYQVNTPFSQELMEELQQIPEVKEIYATERTAAIIEYHDEQLEIPIIPITPDNQEEILKTLPVDWTYETLVKQDAMVILGTSVQKEVYHACPSIGEKVTLRWFDGAEHSIDILIAGTSEKSMNEGFYLPKETIEKLWGDMDLTASLTLSVPEYEKVGKSVESKLNNILSRHPDLVMETLQEVKASSANTIHNTSVQVYGVSAFVIMFSIFNLTNTLISRISTRRKEFGILESIGMTKKQIKKMLLHESVLLIIPCLIITVVAGTLMGYLLVRILSANGLTYFQYTFPFIPLLIYGVCLIITPIIISAICLKIQCRNSLVERIKMAD</sequence>
<feature type="transmembrane region" description="Helical" evidence="7">
    <location>
        <begin position="331"/>
        <end position="353"/>
    </location>
</feature>
<dbReference type="InterPro" id="IPR025857">
    <property type="entry name" value="MacB_PCD"/>
</dbReference>
<comment type="similarity">
    <text evidence="6">Belongs to the ABC-4 integral membrane protein family.</text>
</comment>
<dbReference type="InterPro" id="IPR003838">
    <property type="entry name" value="ABC3_permease_C"/>
</dbReference>
<evidence type="ECO:0000313" key="10">
    <source>
        <dbReference type="EMBL" id="EDM51653.1"/>
    </source>
</evidence>
<dbReference type="GO" id="GO:0005886">
    <property type="term" value="C:plasma membrane"/>
    <property type="evidence" value="ECO:0007669"/>
    <property type="project" value="UniProtKB-SubCell"/>
</dbReference>
<feature type="transmembrane region" description="Helical" evidence="7">
    <location>
        <begin position="53"/>
        <end position="75"/>
    </location>
</feature>
<organism evidence="10 11">
    <name type="scientific">Eubacterium ventriosum ATCC 27560</name>
    <dbReference type="NCBI Taxonomy" id="411463"/>
    <lineage>
        <taxon>Bacteria</taxon>
        <taxon>Bacillati</taxon>
        <taxon>Bacillota</taxon>
        <taxon>Clostridia</taxon>
        <taxon>Eubacteriales</taxon>
        <taxon>Eubacteriaceae</taxon>
        <taxon>Eubacterium</taxon>
    </lineage>
</organism>
<feature type="transmembrane region" description="Helical" evidence="7">
    <location>
        <begin position="787"/>
        <end position="810"/>
    </location>
</feature>
<proteinExistence type="inferred from homology"/>
<evidence type="ECO:0000256" key="4">
    <source>
        <dbReference type="ARBA" id="ARBA00022989"/>
    </source>
</evidence>
<dbReference type="PANTHER" id="PTHR30572">
    <property type="entry name" value="MEMBRANE COMPONENT OF TRANSPORTER-RELATED"/>
    <property type="match status" value="1"/>
</dbReference>
<reference evidence="10 11" key="1">
    <citation type="submission" date="2007-03" db="EMBL/GenBank/DDBJ databases">
        <authorList>
            <person name="Fulton L."/>
            <person name="Clifton S."/>
            <person name="Fulton B."/>
            <person name="Xu J."/>
            <person name="Minx P."/>
            <person name="Pepin K.H."/>
            <person name="Johnson M."/>
            <person name="Thiruvilangam P."/>
            <person name="Bhonagiri V."/>
            <person name="Nash W.E."/>
            <person name="Mardis E.R."/>
            <person name="Wilson R.K."/>
        </authorList>
    </citation>
    <scope>NUCLEOTIDE SEQUENCE [LARGE SCALE GENOMIC DNA]</scope>
    <source>
        <strain evidence="10 11">ATCC 27560</strain>
    </source>
</reference>
<feature type="transmembrane region" description="Helical" evidence="7">
    <location>
        <begin position="693"/>
        <end position="713"/>
    </location>
</feature>
<feature type="transmembrane region" description="Helical" evidence="7">
    <location>
        <begin position="744"/>
        <end position="767"/>
    </location>
</feature>